<keyword evidence="4" id="KW-0963">Cytoplasm</keyword>
<comment type="function">
    <text evidence="4">Nucleoside triphosphate pyrophosphatase that hydrolyzes dTTP and UTP. May have a dual role in cell division arrest and in preventing the incorporation of modified nucleotides into cellular nucleic acids.</text>
</comment>
<feature type="active site" description="Proton acceptor" evidence="4">
    <location>
        <position position="75"/>
    </location>
</feature>
<dbReference type="GO" id="GO:0005737">
    <property type="term" value="C:cytoplasm"/>
    <property type="evidence" value="ECO:0007669"/>
    <property type="project" value="UniProtKB-SubCell"/>
</dbReference>
<evidence type="ECO:0000256" key="4">
    <source>
        <dbReference type="HAMAP-Rule" id="MF_00528"/>
    </source>
</evidence>
<dbReference type="PANTHER" id="PTHR43213">
    <property type="entry name" value="BIFUNCTIONAL DTTP/UTP PYROPHOSPHATASE/METHYLTRANSFERASE PROTEIN-RELATED"/>
    <property type="match status" value="1"/>
</dbReference>
<dbReference type="EMBL" id="SPPA01000015">
    <property type="protein sequence ID" value="TFV09701.1"/>
    <property type="molecule type" value="Genomic_DNA"/>
</dbReference>
<comment type="caution">
    <text evidence="5">The sequence shown here is derived from an EMBL/GenBank/DDBJ whole genome shotgun (WGS) entry which is preliminary data.</text>
</comment>
<evidence type="ECO:0000313" key="5">
    <source>
        <dbReference type="EMBL" id="TFV09701.1"/>
    </source>
</evidence>
<evidence type="ECO:0000313" key="6">
    <source>
        <dbReference type="Proteomes" id="UP000297396"/>
    </source>
</evidence>
<dbReference type="InterPro" id="IPR029001">
    <property type="entry name" value="ITPase-like_fam"/>
</dbReference>
<dbReference type="GO" id="GO:0036221">
    <property type="term" value="F:UTP diphosphatase activity"/>
    <property type="evidence" value="ECO:0007669"/>
    <property type="project" value="RHEA"/>
</dbReference>
<feature type="site" description="Important for substrate specificity" evidence="4">
    <location>
        <position position="13"/>
    </location>
</feature>
<reference evidence="5 6" key="1">
    <citation type="submission" date="2019-03" db="EMBL/GenBank/DDBJ databases">
        <title>Diversity of the mouse oral microbiome.</title>
        <authorList>
            <person name="Joseph S."/>
            <person name="Aduse-Opoku J."/>
            <person name="Curtis M."/>
            <person name="Wade W."/>
            <person name="Hashim A."/>
        </authorList>
    </citation>
    <scope>NUCLEOTIDE SEQUENCE [LARGE SCALE GENOMIC DNA]</scope>
    <source>
        <strain evidence="5 6">WT12</strain>
    </source>
</reference>
<sequence length="198" mass="21719">MVNTLYLASNSPRRWELLQNLGLNVLRIESEVDETPFTNEDAKAYCLRIALSKNKAAQAVLSQQNLANHPILTADTTVSIDGKILGKPKDHEDAFTMLKQLSRRTHQVFTAICVSNGNQLSSCVQTSEVTFKTLSDDDIHAYIASGEPMDKAGAYGIQKLGGIFVQHLSGSFTGVMGLPIYETAELLQQYGVKVWANS</sequence>
<dbReference type="CDD" id="cd00555">
    <property type="entry name" value="Maf"/>
    <property type="match status" value="1"/>
</dbReference>
<feature type="site" description="Important for substrate specificity" evidence="4">
    <location>
        <position position="158"/>
    </location>
</feature>
<keyword evidence="3 4" id="KW-0546">Nucleotide metabolism</keyword>
<comment type="catalytic activity">
    <reaction evidence="4">
        <text>dTTP + H2O = dTMP + diphosphate + H(+)</text>
        <dbReference type="Rhea" id="RHEA:28534"/>
        <dbReference type="ChEBI" id="CHEBI:15377"/>
        <dbReference type="ChEBI" id="CHEBI:15378"/>
        <dbReference type="ChEBI" id="CHEBI:33019"/>
        <dbReference type="ChEBI" id="CHEBI:37568"/>
        <dbReference type="ChEBI" id="CHEBI:63528"/>
        <dbReference type="EC" id="3.6.1.9"/>
    </reaction>
</comment>
<keyword evidence="2 4" id="KW-0378">Hydrolase</keyword>
<organism evidence="5 6">
    <name type="scientific">Muribacter muris</name>
    <dbReference type="NCBI Taxonomy" id="67855"/>
    <lineage>
        <taxon>Bacteria</taxon>
        <taxon>Pseudomonadati</taxon>
        <taxon>Pseudomonadota</taxon>
        <taxon>Gammaproteobacteria</taxon>
        <taxon>Pasteurellales</taxon>
        <taxon>Pasteurellaceae</taxon>
        <taxon>Muribacter</taxon>
    </lineage>
</organism>
<protein>
    <recommendedName>
        <fullName evidence="4">dTTP/UTP pyrophosphatase</fullName>
        <shortName evidence="4">dTTPase/UTPase</shortName>
        <ecNumber evidence="4">3.6.1.9</ecNumber>
    </recommendedName>
    <alternativeName>
        <fullName evidence="4">Nucleoside triphosphate pyrophosphatase</fullName>
    </alternativeName>
    <alternativeName>
        <fullName evidence="4">Nucleotide pyrophosphatase</fullName>
        <shortName evidence="4">Nucleotide PPase</shortName>
    </alternativeName>
</protein>
<dbReference type="RefSeq" id="WP_135056813.1">
    <property type="nucleotide sequence ID" value="NZ_JADGLC010000015.1"/>
</dbReference>
<comment type="similarity">
    <text evidence="4">Belongs to the Maf family. YhdE subfamily.</text>
</comment>
<dbReference type="Proteomes" id="UP000297396">
    <property type="component" value="Unassembled WGS sequence"/>
</dbReference>
<evidence type="ECO:0000256" key="2">
    <source>
        <dbReference type="ARBA" id="ARBA00022801"/>
    </source>
</evidence>
<dbReference type="OrthoDB" id="9807767at2"/>
<proteinExistence type="inferred from homology"/>
<comment type="subcellular location">
    <subcellularLocation>
        <location evidence="4">Cytoplasm</location>
    </subcellularLocation>
</comment>
<dbReference type="AlphaFoldDB" id="A0A4Y9JVC6"/>
<name>A0A4Y9JVC6_9PAST</name>
<dbReference type="GO" id="GO:0009117">
    <property type="term" value="P:nucleotide metabolic process"/>
    <property type="evidence" value="ECO:0007669"/>
    <property type="project" value="UniProtKB-KW"/>
</dbReference>
<evidence type="ECO:0000256" key="1">
    <source>
        <dbReference type="ARBA" id="ARBA00001968"/>
    </source>
</evidence>
<accession>A0A4Y9JVC6</accession>
<comment type="caution">
    <text evidence="4">Lacks conserved residue(s) required for the propagation of feature annotation.</text>
</comment>
<dbReference type="Gene3D" id="3.90.950.10">
    <property type="match status" value="1"/>
</dbReference>
<dbReference type="HAMAP" id="MF_00528">
    <property type="entry name" value="Maf"/>
    <property type="match status" value="1"/>
</dbReference>
<dbReference type="NCBIfam" id="TIGR00172">
    <property type="entry name" value="maf"/>
    <property type="match status" value="1"/>
</dbReference>
<dbReference type="InterPro" id="IPR003697">
    <property type="entry name" value="Maf-like"/>
</dbReference>
<dbReference type="PANTHER" id="PTHR43213:SF5">
    <property type="entry name" value="BIFUNCTIONAL DTTP_UTP PYROPHOSPHATASE_METHYLTRANSFERASE PROTEIN-RELATED"/>
    <property type="match status" value="1"/>
</dbReference>
<dbReference type="GO" id="GO:0036218">
    <property type="term" value="F:dTTP diphosphatase activity"/>
    <property type="evidence" value="ECO:0007669"/>
    <property type="project" value="RHEA"/>
</dbReference>
<dbReference type="EC" id="3.6.1.9" evidence="4"/>
<comment type="cofactor">
    <cofactor evidence="1 4">
        <name>a divalent metal cation</name>
        <dbReference type="ChEBI" id="CHEBI:60240"/>
    </cofactor>
</comment>
<feature type="site" description="Important for substrate specificity" evidence="4">
    <location>
        <position position="76"/>
    </location>
</feature>
<comment type="catalytic activity">
    <reaction evidence="4">
        <text>UTP + H2O = UMP + diphosphate + H(+)</text>
        <dbReference type="Rhea" id="RHEA:29395"/>
        <dbReference type="ChEBI" id="CHEBI:15377"/>
        <dbReference type="ChEBI" id="CHEBI:15378"/>
        <dbReference type="ChEBI" id="CHEBI:33019"/>
        <dbReference type="ChEBI" id="CHEBI:46398"/>
        <dbReference type="ChEBI" id="CHEBI:57865"/>
        <dbReference type="EC" id="3.6.1.9"/>
    </reaction>
</comment>
<dbReference type="PIRSF" id="PIRSF006305">
    <property type="entry name" value="Maf"/>
    <property type="match status" value="1"/>
</dbReference>
<dbReference type="SUPFAM" id="SSF52972">
    <property type="entry name" value="ITPase-like"/>
    <property type="match status" value="1"/>
</dbReference>
<evidence type="ECO:0000256" key="3">
    <source>
        <dbReference type="ARBA" id="ARBA00023080"/>
    </source>
</evidence>
<dbReference type="Pfam" id="PF02545">
    <property type="entry name" value="Maf"/>
    <property type="match status" value="1"/>
</dbReference>
<gene>
    <name evidence="5" type="ORF">E4T80_07480</name>
</gene>